<sequence>MRNIISIILGFICVVAFTCCNRRPVPVPRPVAYPRIQLADTVYRIVEATQNIARVMANCQGDTVVIKKNKNAVWVDIVYGIYSGAVLHLTIQSVDKYNLAADMAGRMQRIEMNIGGNKPQVVEVSNGKFEGIVVKAVSANVTPLQFLATDNKSVIVYGSFEMPESYSKDVEMFLPVINSVENDIIKLISDLD</sequence>
<dbReference type="Proteomes" id="UP000305401">
    <property type="component" value="Unassembled WGS sequence"/>
</dbReference>
<dbReference type="EMBL" id="SSTG01000057">
    <property type="protein sequence ID" value="THG51653.1"/>
    <property type="molecule type" value="Genomic_DNA"/>
</dbReference>
<protein>
    <submittedName>
        <fullName evidence="1">Uncharacterized protein</fullName>
    </submittedName>
</protein>
<accession>A0AC61S5V9</accession>
<gene>
    <name evidence="1" type="ORF">E5990_05875</name>
</gene>
<comment type="caution">
    <text evidence="1">The sequence shown here is derived from an EMBL/GenBank/DDBJ whole genome shotgun (WGS) entry which is preliminary data.</text>
</comment>
<name>A0AC61S5V9_9BACT</name>
<organism evidence="1 2">
    <name type="scientific">Muribaculum caecicola</name>
    <dbReference type="NCBI Taxonomy" id="3038144"/>
    <lineage>
        <taxon>Bacteria</taxon>
        <taxon>Pseudomonadati</taxon>
        <taxon>Bacteroidota</taxon>
        <taxon>Bacteroidia</taxon>
        <taxon>Bacteroidales</taxon>
        <taxon>Muribaculaceae</taxon>
        <taxon>Muribaculum</taxon>
    </lineage>
</organism>
<proteinExistence type="predicted"/>
<evidence type="ECO:0000313" key="2">
    <source>
        <dbReference type="Proteomes" id="UP000305401"/>
    </source>
</evidence>
<keyword evidence="2" id="KW-1185">Reference proteome</keyword>
<evidence type="ECO:0000313" key="1">
    <source>
        <dbReference type="EMBL" id="THG51653.1"/>
    </source>
</evidence>
<reference evidence="1" key="1">
    <citation type="submission" date="2019-04" db="EMBL/GenBank/DDBJ databases">
        <title>Microbes associate with the intestines of laboratory mice.</title>
        <authorList>
            <person name="Navarre W."/>
            <person name="Wong E."/>
            <person name="Huang K.C."/>
            <person name="Tropini C."/>
            <person name="Ng K."/>
            <person name="Yu B."/>
        </authorList>
    </citation>
    <scope>NUCLEOTIDE SEQUENCE</scope>
    <source>
        <strain evidence="1">NM86_A22</strain>
    </source>
</reference>